<keyword evidence="3" id="KW-1185">Reference proteome</keyword>
<organism evidence="2 3">
    <name type="scientific">Xylocopa violacea</name>
    <name type="common">Violet carpenter bee</name>
    <name type="synonym">Apis violacea</name>
    <dbReference type="NCBI Taxonomy" id="135666"/>
    <lineage>
        <taxon>Eukaryota</taxon>
        <taxon>Metazoa</taxon>
        <taxon>Ecdysozoa</taxon>
        <taxon>Arthropoda</taxon>
        <taxon>Hexapoda</taxon>
        <taxon>Insecta</taxon>
        <taxon>Pterygota</taxon>
        <taxon>Neoptera</taxon>
        <taxon>Endopterygota</taxon>
        <taxon>Hymenoptera</taxon>
        <taxon>Apocrita</taxon>
        <taxon>Aculeata</taxon>
        <taxon>Apoidea</taxon>
        <taxon>Anthophila</taxon>
        <taxon>Apidae</taxon>
        <taxon>Xylocopa</taxon>
        <taxon>Xylocopa</taxon>
    </lineage>
</organism>
<dbReference type="PANTHER" id="PTHR10188">
    <property type="entry name" value="L-ASPARAGINASE"/>
    <property type="match status" value="1"/>
</dbReference>
<accession>A0ABP1N9S9</accession>
<reference evidence="2 3" key="1">
    <citation type="submission" date="2024-08" db="EMBL/GenBank/DDBJ databases">
        <authorList>
            <person name="Will J Nash"/>
            <person name="Angela Man"/>
            <person name="Seanna McTaggart"/>
            <person name="Kendall Baker"/>
            <person name="Tom Barker"/>
            <person name="Leah Catchpole"/>
            <person name="Alex Durrant"/>
            <person name="Karim Gharbi"/>
            <person name="Naomi Irish"/>
            <person name="Gemy Kaithakottil"/>
            <person name="Debby Ku"/>
            <person name="Aaliyah Providence"/>
            <person name="Felix Shaw"/>
            <person name="David Swarbreck"/>
            <person name="Chris Watkins"/>
            <person name="Ann M. McCartney"/>
            <person name="Giulio Formenti"/>
            <person name="Alice Mouton"/>
            <person name="Noel Vella"/>
            <person name="Bjorn M von Reumont"/>
            <person name="Adriana Vella"/>
            <person name="Wilfried Haerty"/>
        </authorList>
    </citation>
    <scope>NUCLEOTIDE SEQUENCE [LARGE SCALE GENOMIC DNA]</scope>
</reference>
<dbReference type="Proteomes" id="UP001642520">
    <property type="component" value="Unassembled WGS sequence"/>
</dbReference>
<dbReference type="InterPro" id="IPR029055">
    <property type="entry name" value="Ntn_hydrolases_N"/>
</dbReference>
<comment type="similarity">
    <text evidence="1">Belongs to the Ntn-hydrolase family.</text>
</comment>
<evidence type="ECO:0000313" key="2">
    <source>
        <dbReference type="EMBL" id="CAL7937714.1"/>
    </source>
</evidence>
<evidence type="ECO:0000313" key="3">
    <source>
        <dbReference type="Proteomes" id="UP001642520"/>
    </source>
</evidence>
<evidence type="ECO:0000256" key="1">
    <source>
        <dbReference type="ARBA" id="ARBA00010872"/>
    </source>
</evidence>
<sequence length="398" mass="43792">MCDYCDWIDQILARIKTEAKPEKKKRRVYVDPVIVVHGGAGKISAEKRGRMLFEVKNAAIEAYNDLINGRSATDAVEKAICYMESKPFFNCAKGGSLDINDEVVTDAAIMTIKDAGCIGAVRDVEYPISLARKVLEKTEHILIVEKGAQKFALDNGIPILPPGSLNVRESLTSDLYESITCCVDEEEQDETEWKDDIENEKKECDSDCVVNRSAEEEAYPYVSSTDSTDLGDELMVLQAGAVGVVAYDRKKRLVSGTSTAGEPGKPIGTISAIGTVIGCGIYTDENGCTSVSGNDTNVYCYAPARKIIKKLSENISISSAVNTVLQNFEKTTGDSHIGAIALNSKGDPYVSFKCKHFPWAFCRKGYVYYGMSQNEKYWEKITILERPLDCMCLSSDEE</sequence>
<dbReference type="EMBL" id="CAXAJV020001288">
    <property type="protein sequence ID" value="CAL7937714.1"/>
    <property type="molecule type" value="Genomic_DNA"/>
</dbReference>
<dbReference type="PANTHER" id="PTHR10188:SF43">
    <property type="entry name" value="ASPARAGINASE (EUROFUNG)"/>
    <property type="match status" value="1"/>
</dbReference>
<comment type="caution">
    <text evidence="2">The sequence shown here is derived from an EMBL/GenBank/DDBJ whole genome shotgun (WGS) entry which is preliminary data.</text>
</comment>
<name>A0ABP1N9S9_XYLVO</name>
<protein>
    <submittedName>
        <fullName evidence="2">Uncharacterized protein</fullName>
    </submittedName>
</protein>
<dbReference type="Pfam" id="PF01112">
    <property type="entry name" value="Asparaginase_2"/>
    <property type="match status" value="1"/>
</dbReference>
<dbReference type="SUPFAM" id="SSF56235">
    <property type="entry name" value="N-terminal nucleophile aminohydrolases (Ntn hydrolases)"/>
    <property type="match status" value="1"/>
</dbReference>
<dbReference type="Gene3D" id="3.60.20.30">
    <property type="entry name" value="(Glycosyl)asparaginase"/>
    <property type="match status" value="1"/>
</dbReference>
<dbReference type="InterPro" id="IPR000246">
    <property type="entry name" value="Peptidase_T2"/>
</dbReference>
<gene>
    <name evidence="2" type="ORF">XYLVIOL_LOCUS2871</name>
</gene>
<proteinExistence type="inferred from homology"/>